<sequence>METETALLWGFVVLLLVVLITIIGLLIHSGIFEPVEVRTCKPDIGEVYIAYQFARGPYKESGALFTQIHTLLPEYRTVGVYYDNPKMKQPQKLRYIVGVILAENGSRVDPDHRKLLEENGYRFATFPAIDHAVQASFPYKSTISIVVAIMKVYPALREYVETRSLCAWPFLEVYDCKRGEIIFIGPLAQQDDFCVPEVQPNEDNDEENDFDDDRTETSGYSWNESGSFVRGDALDNPTPTPAPEDVNLMPPPPTPPAHIPSFSAPDTPPVLAPLLDTPPVLANPVSHAPVPATPPPHAPVPATTPPSHAPVPATPPPHAPLPTPTTPLLTLATPSQSQAPIPATTEPVDASDSGSQGGEESDANTGSSFEEIDEREAAAAAAMSNRAGNNSEGDEAGEKKEDDEGER</sequence>
<dbReference type="GO" id="GO:0106300">
    <property type="term" value="P:protein-DNA covalent cross-linking repair"/>
    <property type="evidence" value="ECO:0007669"/>
    <property type="project" value="TreeGrafter"/>
</dbReference>
<evidence type="ECO:0008006" key="5">
    <source>
        <dbReference type="Google" id="ProtNLM"/>
    </source>
</evidence>
<dbReference type="PANTHER" id="PTHR15949:SF3">
    <property type="entry name" value="TESTIS-EXPRESSED PROTEIN 264"/>
    <property type="match status" value="1"/>
</dbReference>
<dbReference type="Gene3D" id="3.20.80.10">
    <property type="entry name" value="Regulatory factor, effector binding domain"/>
    <property type="match status" value="1"/>
</dbReference>
<protein>
    <recommendedName>
        <fullName evidence="5">Testis-expressed sequence 264 protein</fullName>
    </recommendedName>
</protein>
<feature type="compositionally biased region" description="Polar residues" evidence="1">
    <location>
        <begin position="217"/>
        <end position="226"/>
    </location>
</feature>
<dbReference type="GO" id="GO:0005789">
    <property type="term" value="C:endoplasmic reticulum membrane"/>
    <property type="evidence" value="ECO:0007669"/>
    <property type="project" value="TreeGrafter"/>
</dbReference>
<keyword evidence="2" id="KW-0812">Transmembrane</keyword>
<evidence type="ECO:0000256" key="2">
    <source>
        <dbReference type="SAM" id="Phobius"/>
    </source>
</evidence>
<dbReference type="GO" id="GO:0000421">
    <property type="term" value="C:autophagosome membrane"/>
    <property type="evidence" value="ECO:0007669"/>
    <property type="project" value="TreeGrafter"/>
</dbReference>
<evidence type="ECO:0000256" key="1">
    <source>
        <dbReference type="SAM" id="MobiDB-lite"/>
    </source>
</evidence>
<evidence type="ECO:0000313" key="4">
    <source>
        <dbReference type="Proteomes" id="UP001286313"/>
    </source>
</evidence>
<feature type="compositionally biased region" description="Low complexity" evidence="1">
    <location>
        <begin position="326"/>
        <end position="335"/>
    </location>
</feature>
<name>A0AAE1FIS3_PETCI</name>
<feature type="region of interest" description="Disordered" evidence="1">
    <location>
        <begin position="196"/>
        <end position="407"/>
    </location>
</feature>
<dbReference type="GO" id="GO:0005634">
    <property type="term" value="C:nucleus"/>
    <property type="evidence" value="ECO:0007669"/>
    <property type="project" value="TreeGrafter"/>
</dbReference>
<dbReference type="PANTHER" id="PTHR15949">
    <property type="entry name" value="TESTIS-EXPRESSED PROTEIN 264"/>
    <property type="match status" value="1"/>
</dbReference>
<reference evidence="3" key="1">
    <citation type="submission" date="2023-10" db="EMBL/GenBank/DDBJ databases">
        <title>Genome assemblies of two species of porcelain crab, Petrolisthes cinctipes and Petrolisthes manimaculis (Anomura: Porcellanidae).</title>
        <authorList>
            <person name="Angst P."/>
        </authorList>
    </citation>
    <scope>NUCLEOTIDE SEQUENCE</scope>
    <source>
        <strain evidence="3">PB745_01</strain>
        <tissue evidence="3">Gill</tissue>
    </source>
</reference>
<feature type="transmembrane region" description="Helical" evidence="2">
    <location>
        <begin position="6"/>
        <end position="28"/>
    </location>
</feature>
<dbReference type="Proteomes" id="UP001286313">
    <property type="component" value="Unassembled WGS sequence"/>
</dbReference>
<keyword evidence="4" id="KW-1185">Reference proteome</keyword>
<feature type="compositionally biased region" description="Pro residues" evidence="1">
    <location>
        <begin position="249"/>
        <end position="258"/>
    </location>
</feature>
<feature type="compositionally biased region" description="Acidic residues" evidence="1">
    <location>
        <begin position="200"/>
        <end position="214"/>
    </location>
</feature>
<dbReference type="GO" id="GO:0061709">
    <property type="term" value="P:reticulophagy"/>
    <property type="evidence" value="ECO:0007669"/>
    <property type="project" value="TreeGrafter"/>
</dbReference>
<proteinExistence type="predicted"/>
<comment type="caution">
    <text evidence="3">The sequence shown here is derived from an EMBL/GenBank/DDBJ whole genome shotgun (WGS) entry which is preliminary data.</text>
</comment>
<keyword evidence="2" id="KW-1133">Transmembrane helix</keyword>
<accession>A0AAE1FIS3</accession>
<keyword evidence="2" id="KW-0472">Membrane</keyword>
<organism evidence="3 4">
    <name type="scientific">Petrolisthes cinctipes</name>
    <name type="common">Flat porcelain crab</name>
    <dbReference type="NCBI Taxonomy" id="88211"/>
    <lineage>
        <taxon>Eukaryota</taxon>
        <taxon>Metazoa</taxon>
        <taxon>Ecdysozoa</taxon>
        <taxon>Arthropoda</taxon>
        <taxon>Crustacea</taxon>
        <taxon>Multicrustacea</taxon>
        <taxon>Malacostraca</taxon>
        <taxon>Eumalacostraca</taxon>
        <taxon>Eucarida</taxon>
        <taxon>Decapoda</taxon>
        <taxon>Pleocyemata</taxon>
        <taxon>Anomura</taxon>
        <taxon>Galatheoidea</taxon>
        <taxon>Porcellanidae</taxon>
        <taxon>Petrolisthes</taxon>
    </lineage>
</organism>
<dbReference type="InterPro" id="IPR011256">
    <property type="entry name" value="Reg_factor_effector_dom_sf"/>
</dbReference>
<feature type="compositionally biased region" description="Pro residues" evidence="1">
    <location>
        <begin position="291"/>
        <end position="325"/>
    </location>
</feature>
<gene>
    <name evidence="3" type="ORF">Pcinc_020127</name>
</gene>
<feature type="compositionally biased region" description="Basic and acidic residues" evidence="1">
    <location>
        <begin position="396"/>
        <end position="407"/>
    </location>
</feature>
<dbReference type="SUPFAM" id="SSF55136">
    <property type="entry name" value="Probable bacterial effector-binding domain"/>
    <property type="match status" value="1"/>
</dbReference>
<dbReference type="PRINTS" id="PR01217">
    <property type="entry name" value="PRICHEXTENSN"/>
</dbReference>
<evidence type="ECO:0000313" key="3">
    <source>
        <dbReference type="EMBL" id="KAK3874977.1"/>
    </source>
</evidence>
<dbReference type="AlphaFoldDB" id="A0AAE1FIS3"/>
<dbReference type="EMBL" id="JAWQEG010002028">
    <property type="protein sequence ID" value="KAK3874977.1"/>
    <property type="molecule type" value="Genomic_DNA"/>
</dbReference>
<dbReference type="GO" id="GO:0005657">
    <property type="term" value="C:replication fork"/>
    <property type="evidence" value="ECO:0007669"/>
    <property type="project" value="TreeGrafter"/>
</dbReference>